<feature type="region of interest" description="Disordered" evidence="1">
    <location>
        <begin position="2330"/>
        <end position="2416"/>
    </location>
</feature>
<feature type="compositionally biased region" description="Polar residues" evidence="1">
    <location>
        <begin position="2525"/>
        <end position="2539"/>
    </location>
</feature>
<feature type="region of interest" description="Disordered" evidence="1">
    <location>
        <begin position="2755"/>
        <end position="2809"/>
    </location>
</feature>
<feature type="compositionally biased region" description="Polar residues" evidence="1">
    <location>
        <begin position="2681"/>
        <end position="2723"/>
    </location>
</feature>
<feature type="region of interest" description="Disordered" evidence="1">
    <location>
        <begin position="2429"/>
        <end position="2448"/>
    </location>
</feature>
<feature type="region of interest" description="Disordered" evidence="1">
    <location>
        <begin position="113"/>
        <end position="140"/>
    </location>
</feature>
<feature type="compositionally biased region" description="Polar residues" evidence="1">
    <location>
        <begin position="2599"/>
        <end position="2613"/>
    </location>
</feature>
<feature type="compositionally biased region" description="Basic and acidic residues" evidence="1">
    <location>
        <begin position="1751"/>
        <end position="1766"/>
    </location>
</feature>
<feature type="region of interest" description="Disordered" evidence="1">
    <location>
        <begin position="2569"/>
        <end position="2588"/>
    </location>
</feature>
<feature type="domain" description="BTB" evidence="2">
    <location>
        <begin position="28"/>
        <end position="92"/>
    </location>
</feature>
<reference evidence="3" key="1">
    <citation type="submission" date="2020-11" db="EMBL/GenBank/DDBJ databases">
        <authorList>
            <person name="Tran Van P."/>
        </authorList>
    </citation>
    <scope>NUCLEOTIDE SEQUENCE</scope>
</reference>
<name>A0A7R9DZN5_9NEOP</name>
<feature type="region of interest" description="Disordered" evidence="1">
    <location>
        <begin position="1838"/>
        <end position="1900"/>
    </location>
</feature>
<protein>
    <recommendedName>
        <fullName evidence="2">BTB domain-containing protein</fullName>
    </recommendedName>
</protein>
<gene>
    <name evidence="3" type="ORF">TMSB3V08_LOCUS1283</name>
</gene>
<feature type="region of interest" description="Disordered" evidence="1">
    <location>
        <begin position="380"/>
        <end position="426"/>
    </location>
</feature>
<dbReference type="Pfam" id="PF26017">
    <property type="entry name" value="BACK_BTBD8"/>
    <property type="match status" value="1"/>
</dbReference>
<evidence type="ECO:0000313" key="3">
    <source>
        <dbReference type="EMBL" id="CAD7424326.1"/>
    </source>
</evidence>
<dbReference type="PANTHER" id="PTHR22427">
    <property type="entry name" value="GH15728P"/>
    <property type="match status" value="1"/>
</dbReference>
<dbReference type="InterPro" id="IPR043225">
    <property type="entry name" value="BACK_BTBD8"/>
</dbReference>
<feature type="compositionally biased region" description="Polar residues" evidence="1">
    <location>
        <begin position="1862"/>
        <end position="1878"/>
    </location>
</feature>
<feature type="domain" description="BTB" evidence="2">
    <location>
        <begin position="1919"/>
        <end position="1986"/>
    </location>
</feature>
<dbReference type="EMBL" id="OB792776">
    <property type="protein sequence ID" value="CAD7424326.1"/>
    <property type="molecule type" value="Genomic_DNA"/>
</dbReference>
<accession>A0A7R9DZN5</accession>
<evidence type="ECO:0000256" key="1">
    <source>
        <dbReference type="SAM" id="MobiDB-lite"/>
    </source>
</evidence>
<dbReference type="CDD" id="cd18286">
    <property type="entry name" value="BTB2_POZ_BTBD8"/>
    <property type="match status" value="1"/>
</dbReference>
<feature type="region of interest" description="Disordered" evidence="1">
    <location>
        <begin position="1592"/>
        <end position="1802"/>
    </location>
</feature>
<feature type="region of interest" description="Disordered" evidence="1">
    <location>
        <begin position="1369"/>
        <end position="1393"/>
    </location>
</feature>
<feature type="compositionally biased region" description="Low complexity" evidence="1">
    <location>
        <begin position="2765"/>
        <end position="2776"/>
    </location>
</feature>
<organism evidence="3">
    <name type="scientific">Timema monikensis</name>
    <dbReference type="NCBI Taxonomy" id="170555"/>
    <lineage>
        <taxon>Eukaryota</taxon>
        <taxon>Metazoa</taxon>
        <taxon>Ecdysozoa</taxon>
        <taxon>Arthropoda</taxon>
        <taxon>Hexapoda</taxon>
        <taxon>Insecta</taxon>
        <taxon>Pterygota</taxon>
        <taxon>Neoptera</taxon>
        <taxon>Polyneoptera</taxon>
        <taxon>Phasmatodea</taxon>
        <taxon>Timematodea</taxon>
        <taxon>Timematoidea</taxon>
        <taxon>Timematidae</taxon>
        <taxon>Timema</taxon>
    </lineage>
</organism>
<feature type="region of interest" description="Disordered" evidence="1">
    <location>
        <begin position="2453"/>
        <end position="2494"/>
    </location>
</feature>
<dbReference type="PANTHER" id="PTHR22427:SF7">
    <property type="entry name" value="GH15728P"/>
    <property type="match status" value="1"/>
</dbReference>
<sequence length="2827" mass="311949">MIVLTLRIENVMWSAQQTLQIFVNSLYCDLELIFDQSSIHTHRSILEARAAKFFSKLCSIPGLVTLPDGLISVRLAKTSEEYVRTFIGSLYSRCSVADQELEAIKHLERLSEHTGGADSEGHSNGDSVVTPDSDVYLTPYSSPSEAHHRFDLDNTTQFDLDNTTRHFSSATLNLRTTNRSYYSIVALDEDCEEETPANVSKTQKPYSNHILEKELAEQDELFKSFQLIKSKEDKQDTNKIKKPTFLPLISSHQAKTHQYVCDKSYKRRKELKKIVPCTRAQIPSTVKGCSSVVSETFWSDARTAPIKKNSEYKSYTKQAEPKETKDICDCTVDIDDKSFCNEFSPYDTFSATLAKTMECDQDDCLSRTLAAEDPLNLSCSPEMDASAGGPDSGLDTSSTGFMPGGDFSSPREHTASETSGVDLTEATVGEEIPLDGETGPPKSSSSSVSSEVGTWDNVYLTSWCHDTEAFLYAERKLADDLLYTREGPSCVPCLHPQDDTWCEVEDGIMSLNIPTNCVEHYCHKVLLKPSEEAIINPSLESEELTKTPLPAKDDSGPRVKSSIAVSLSYPEVRTDWAIENGSHFFINAADLMDESEVSLPYTCSVSNEQPTSITSEPSGGDLLLHHKQVLSNKQPQSLDSKPSGILKEFGAERPKCDLVKRGLPDYPMLKSNFTVQDTLATGSPLEVFSGDFIPFLSSEPPIDNIKDQFNTSESDAFRSYLSGGEHVSESQLFRPTPLQVSNSKLEQKALALDHTAEFEKEIKLVEHLEPLTEIRKSTPSRKALTSSSEDDLGLNKEVNKYFSECVPELCQINKQENGDIKRIGLASVTKRLPDISYDSSKENINCLSDCNTVKTFKNSDIAAMKLSKIDNFVVDRHINDLISEPQGIHDSSCPQNEHSTKDNTSCYPIEHLESVVTNNLVFPCNENITEQKSEINKCKDDDPAKAHSDCKEMTECGRHVKEIEPRLNTEEEQDEIPRRASLIRRNTFELDPDDDRLALLRQDYERRQGNLLFQSCIPQFSGHVTDIEGFHEPTSDDLQSSDGLRIQSLPCLPYADTHLLTQNEHPPSLPVKSPHLPPHVVGHDINTPDSLNNDSPLEGFLITHSKFECPHSNIMSDTNIGLEQHRKDSNGAEIVINKNIPSEEGSGGCNKSVERNIYSLTSTYDNSSKPVVSGALTCSDVVLDEKQSTDSPKKQKRTESTPIVSGGALAIDFTSSSRGKVASPILSRRKNESAPILSGAAVVVVEPEPKVKETSSVNAAWVVDMSDCSPSTSKTSFDFKKRRKSEVNHEKIITTSKNEGRSSGLGFFVDLKKSPSDHCLPKEISETSHIENNIKCDDLFVCSNEINKVSFEHNRLFISEEEICKSKSPVDESYKSDTSPKDSANKSSAKKEYGPIEKKNAMFSMFIDIGAPTTGRDKLFLPKDKHSTARKSSETNTVAKEKSILSKTVVAAENNSPLSPRQDFDKSVSNKINRVNNTTFDIDDCPALESQKGTYMFIESGQLSGSQNSTPLKSSLQDVAKEVKEEREKRQGFFMYIENESPVPRRKTLPSGQRPSVHRHSWNADVVGEKLLEEPRSLQVKLHKRAHSLSVDRSTVFGSPDDSKPPPMIKNKIRRSSQSLHESLPPPGDHIQTPHGKVSNKNQARLTKQARSLEADESARSNSDRSLHAKQISGSSTELEDLTQHDNGHSFSASHSFLPEDDRSASCTEMSEDQFGDESKSKKDNDTSSTTMTDSEYRNKPVPEVEVNGFNKKDKSSIEKEDDQEKPISGSFVKLSDLNTKPSKEKNEISDDVLPPFASTNRMSRSIPETSWIESKLMMTRSIGGGTSSRSMNRLFPHLHTNTSSPPITARNKSPDGEDIDAQTSETSDLSSMQSSMGPSGLDGSTEETDASSSYMGRSGPVSRLGEDLLRMFLEEINPDVTVEVGGRRLKAHKCILSSRCQYFAAMLSGGWVESAGNVISLQGFSYNAVHFALCHIYSGTSNIPDTISIVELATLADMLGLEGLKEVIMYTLKVKYCHFFHKPCTMCAVGVVECLPLAAAYGLDDIYRKSLRWITKYFVRIWPTKGFASLPRELVEKCYQQHIVHMTVDNVLETIMNCDKLLATLPSVRWAEPIFGIASQLLEASIKFVGTNFCGVLKSESGSQPVVRESLRSGPQVKVPTQSQPKFEIQLANLMNIFFHFNRLNLQLQSSGNENLENVANIFILGDKLHAFLFQALGKELSWNISRLEDSLMAATDRLPPDQACQSHTHLYNLLSSSQSVESLAHKQWSMSFCELLRRLQKRVEASLVKQAARAARCPSWSHMNLELRKKVQEAACLVLVPGEEAQRFRQSTLSKRSGDGSHHPTSRSSRSLDIRKVKLAMTQQARRVASNGRVSILQADTRTRAQSATGHRKQKSEPPPLPKPVPKVDSEETVVRPKTWPLRVMESKARPMKQQPTAPGSSTGCVLEKAGSTVKRSGKTLISSSDSSRTSSPAMRRAGSALSQTPNNRDLKVQRKHVEDPLPELVGTRVGRRVTREHGDSLMSKSCISTRPDTPSVTRKVRNETTMSTDSLSEPATSYCERIQTSLSAPSHSSVNTRPDTPPVKGRMLGRLGVEGTMSSDSLANTDSSLPGETSSSEKRGSSPRSPKVNKVLGKVVDGQQRSPSMRRVAIRQSVVSPRDSPAATRLCSDTATIGARRSLTTSTKSPSDISTKTCTVKPTLSPSVKRTPTRLQTRNMTTASPAKPIIDSPKSSGRYSNVPAKVATRHVVKTLTTTSGKGGSSVTGKKAGTSSGSMVNGNRIGDKTAPSKSCVQDDKPPTVGSRSGTFLKDEPTVIKIPNVAEVIE</sequence>
<dbReference type="Pfam" id="PF00651">
    <property type="entry name" value="BTB"/>
    <property type="match status" value="1"/>
</dbReference>
<feature type="region of interest" description="Disordered" evidence="1">
    <location>
        <begin position="431"/>
        <end position="450"/>
    </location>
</feature>
<feature type="compositionally biased region" description="Polar residues" evidence="1">
    <location>
        <begin position="2380"/>
        <end position="2391"/>
    </location>
</feature>
<dbReference type="CDD" id="cd18186">
    <property type="entry name" value="BTB_POZ_ZBTB_KLHL-like"/>
    <property type="match status" value="1"/>
</dbReference>
<proteinExistence type="predicted"/>
<dbReference type="Gene3D" id="3.30.710.10">
    <property type="entry name" value="Potassium Channel Kv1.1, Chain A"/>
    <property type="match status" value="1"/>
</dbReference>
<feature type="compositionally biased region" description="Low complexity" evidence="1">
    <location>
        <begin position="2465"/>
        <end position="2474"/>
    </location>
</feature>
<feature type="compositionally biased region" description="Polar residues" evidence="1">
    <location>
        <begin position="1639"/>
        <end position="1650"/>
    </location>
</feature>
<dbReference type="SUPFAM" id="SSF54695">
    <property type="entry name" value="POZ domain"/>
    <property type="match status" value="1"/>
</dbReference>
<evidence type="ECO:0000259" key="2">
    <source>
        <dbReference type="PROSITE" id="PS50097"/>
    </source>
</evidence>
<feature type="compositionally biased region" description="Polar residues" evidence="1">
    <location>
        <begin position="2436"/>
        <end position="2446"/>
    </location>
</feature>
<dbReference type="SMART" id="SM00225">
    <property type="entry name" value="BTB"/>
    <property type="match status" value="2"/>
</dbReference>
<feature type="region of interest" description="Disordered" evidence="1">
    <location>
        <begin position="2681"/>
        <end position="2739"/>
    </location>
</feature>
<feature type="region of interest" description="Disordered" evidence="1">
    <location>
        <begin position="2598"/>
        <end position="2649"/>
    </location>
</feature>
<feature type="region of interest" description="Disordered" evidence="1">
    <location>
        <begin position="2521"/>
        <end position="2540"/>
    </location>
</feature>
<dbReference type="InterPro" id="IPR000210">
    <property type="entry name" value="BTB/POZ_dom"/>
</dbReference>
<dbReference type="PROSITE" id="PS50097">
    <property type="entry name" value="BTB"/>
    <property type="match status" value="2"/>
</dbReference>
<feature type="compositionally biased region" description="Basic and acidic residues" evidence="1">
    <location>
        <begin position="1651"/>
        <end position="1667"/>
    </location>
</feature>
<feature type="compositionally biased region" description="Basic and acidic residues" evidence="1">
    <location>
        <begin position="1717"/>
        <end position="1726"/>
    </location>
</feature>
<dbReference type="InterPro" id="IPR011333">
    <property type="entry name" value="SKP1/BTB/POZ_sf"/>
</dbReference>
<dbReference type="CDD" id="cd18490">
    <property type="entry name" value="BACK_BTBD8"/>
    <property type="match status" value="1"/>
</dbReference>
<feature type="compositionally biased region" description="Polar residues" evidence="1">
    <location>
        <begin position="2569"/>
        <end position="2581"/>
    </location>
</feature>